<keyword evidence="3" id="KW-0238">DNA-binding</keyword>
<reference evidence="6" key="1">
    <citation type="submission" date="2022-11" db="EMBL/GenBank/DDBJ databases">
        <title>Robbsia betulipollinis sp. nov., isolated from pollen of birch (Betula pendula).</title>
        <authorList>
            <person name="Shi H."/>
            <person name="Ambika Manirajan B."/>
            <person name="Ratering S."/>
            <person name="Geissler-Plaum R."/>
            <person name="Schnell S."/>
        </authorList>
    </citation>
    <scope>NUCLEOTIDE SEQUENCE</scope>
    <source>
        <strain evidence="6">Bb-Pol-6</strain>
    </source>
</reference>
<dbReference type="PRINTS" id="PR00039">
    <property type="entry name" value="HTHLYSR"/>
</dbReference>
<comment type="caution">
    <text evidence="6">The sequence shown here is derived from an EMBL/GenBank/DDBJ whole genome shotgun (WGS) entry which is preliminary data.</text>
</comment>
<evidence type="ECO:0000256" key="2">
    <source>
        <dbReference type="ARBA" id="ARBA00023015"/>
    </source>
</evidence>
<evidence type="ECO:0000256" key="3">
    <source>
        <dbReference type="ARBA" id="ARBA00023125"/>
    </source>
</evidence>
<dbReference type="InterPro" id="IPR036390">
    <property type="entry name" value="WH_DNA-bd_sf"/>
</dbReference>
<dbReference type="InterPro" id="IPR005119">
    <property type="entry name" value="LysR_subst-bd"/>
</dbReference>
<dbReference type="Proteomes" id="UP001082899">
    <property type="component" value="Unassembled WGS sequence"/>
</dbReference>
<dbReference type="PANTHER" id="PTHR30346">
    <property type="entry name" value="TRANSCRIPTIONAL DUAL REGULATOR HCAR-RELATED"/>
    <property type="match status" value="1"/>
</dbReference>
<name>A0ABT3ZUH0_9BURK</name>
<evidence type="ECO:0000313" key="7">
    <source>
        <dbReference type="Proteomes" id="UP001082899"/>
    </source>
</evidence>
<dbReference type="SUPFAM" id="SSF53850">
    <property type="entry name" value="Periplasmic binding protein-like II"/>
    <property type="match status" value="1"/>
</dbReference>
<dbReference type="SUPFAM" id="SSF46785">
    <property type="entry name" value="Winged helix' DNA-binding domain"/>
    <property type="match status" value="1"/>
</dbReference>
<evidence type="ECO:0000256" key="4">
    <source>
        <dbReference type="ARBA" id="ARBA00023163"/>
    </source>
</evidence>
<evidence type="ECO:0000259" key="5">
    <source>
        <dbReference type="PROSITE" id="PS50931"/>
    </source>
</evidence>
<feature type="domain" description="HTH lysR-type" evidence="5">
    <location>
        <begin position="4"/>
        <end position="61"/>
    </location>
</feature>
<evidence type="ECO:0000256" key="1">
    <source>
        <dbReference type="ARBA" id="ARBA00009437"/>
    </source>
</evidence>
<dbReference type="PANTHER" id="PTHR30346:SF0">
    <property type="entry name" value="HCA OPERON TRANSCRIPTIONAL ACTIVATOR HCAR"/>
    <property type="match status" value="1"/>
</dbReference>
<keyword evidence="2" id="KW-0805">Transcription regulation</keyword>
<dbReference type="InterPro" id="IPR036388">
    <property type="entry name" value="WH-like_DNA-bd_sf"/>
</dbReference>
<comment type="similarity">
    <text evidence="1">Belongs to the LysR transcriptional regulatory family.</text>
</comment>
<gene>
    <name evidence="6" type="ORF">OVY01_20555</name>
</gene>
<proteinExistence type="inferred from homology"/>
<dbReference type="InterPro" id="IPR000847">
    <property type="entry name" value="LysR_HTH_N"/>
</dbReference>
<dbReference type="PROSITE" id="PS50931">
    <property type="entry name" value="HTH_LYSR"/>
    <property type="match status" value="1"/>
</dbReference>
<organism evidence="6 7">
    <name type="scientific">Robbsia betulipollinis</name>
    <dbReference type="NCBI Taxonomy" id="2981849"/>
    <lineage>
        <taxon>Bacteria</taxon>
        <taxon>Pseudomonadati</taxon>
        <taxon>Pseudomonadota</taxon>
        <taxon>Betaproteobacteria</taxon>
        <taxon>Burkholderiales</taxon>
        <taxon>Burkholderiaceae</taxon>
        <taxon>Robbsia</taxon>
    </lineage>
</organism>
<dbReference type="Pfam" id="PF00126">
    <property type="entry name" value="HTH_1"/>
    <property type="match status" value="1"/>
</dbReference>
<dbReference type="Pfam" id="PF03466">
    <property type="entry name" value="LysR_substrate"/>
    <property type="match status" value="1"/>
</dbReference>
<keyword evidence="7" id="KW-1185">Reference proteome</keyword>
<dbReference type="Gene3D" id="1.10.10.10">
    <property type="entry name" value="Winged helix-like DNA-binding domain superfamily/Winged helix DNA-binding domain"/>
    <property type="match status" value="1"/>
</dbReference>
<dbReference type="Gene3D" id="3.40.190.10">
    <property type="entry name" value="Periplasmic binding protein-like II"/>
    <property type="match status" value="1"/>
</dbReference>
<evidence type="ECO:0000313" key="6">
    <source>
        <dbReference type="EMBL" id="MCY0389540.1"/>
    </source>
</evidence>
<keyword evidence="4" id="KW-0804">Transcription</keyword>
<sequence>MISPEIRHLRAFATVAEELHFGRAAARLNIVQPALSMQIRGLEGLLGVRLLERTRRSVSVTEPGRLFLEEARRILRALDQAIDLAQRAERGEAGRLTVGYSVATAYSGLLSRLLGAFHRSTPDVALKTRELHPAVQREALLAGERDIGFVVRDAASQNPEFHSRIVERRAPAFRRRSRRGVKWSGAIEMTCSQPCVGGLPPSAGSRCRPTRGVSAVISS</sequence>
<protein>
    <submittedName>
        <fullName evidence="6">LysR family transcriptional regulator</fullName>
    </submittedName>
</protein>
<dbReference type="EMBL" id="JAPMXC010000010">
    <property type="protein sequence ID" value="MCY0389540.1"/>
    <property type="molecule type" value="Genomic_DNA"/>
</dbReference>
<dbReference type="RefSeq" id="WP_267849435.1">
    <property type="nucleotide sequence ID" value="NZ_JAPMXC010000010.1"/>
</dbReference>
<accession>A0ABT3ZUH0</accession>